<gene>
    <name evidence="1" type="ORF">HYC85_009380</name>
</gene>
<sequence>MIFLIREVERILDRYDFHAVAYLPQEADVITARPDKSLTHKIEVGLTSQTRAKFEAPDEMLELAIDSAIRQVSKCFQDGKLRKIGISGRGGEEVAKALKDIPMIQSKCSVILCICVSRYHSTKEVLQNIAKQSNKLPPIYGISILEEYLFQFPHDDFLLLLNCSDGPVDSLYNIKIPDHAFVVLTTQSQEVYEIMNVDLEITMDDHLLPWNLFCQNVGSSLVLSSSAIQQMAIPLVKECHGHLLAIFLLARALKGVTNIGVWELGTPPINITVL</sequence>
<name>A0A7J7HHP9_CAMSI</name>
<organism evidence="1 2">
    <name type="scientific">Camellia sinensis</name>
    <name type="common">Tea plant</name>
    <name type="synonym">Thea sinensis</name>
    <dbReference type="NCBI Taxonomy" id="4442"/>
    <lineage>
        <taxon>Eukaryota</taxon>
        <taxon>Viridiplantae</taxon>
        <taxon>Streptophyta</taxon>
        <taxon>Embryophyta</taxon>
        <taxon>Tracheophyta</taxon>
        <taxon>Spermatophyta</taxon>
        <taxon>Magnoliopsida</taxon>
        <taxon>eudicotyledons</taxon>
        <taxon>Gunneridae</taxon>
        <taxon>Pentapetalae</taxon>
        <taxon>asterids</taxon>
        <taxon>Ericales</taxon>
        <taxon>Theaceae</taxon>
        <taxon>Camellia</taxon>
    </lineage>
</organism>
<proteinExistence type="predicted"/>
<dbReference type="SUPFAM" id="SSF52540">
    <property type="entry name" value="P-loop containing nucleoside triphosphate hydrolases"/>
    <property type="match status" value="1"/>
</dbReference>
<evidence type="ECO:0000313" key="1">
    <source>
        <dbReference type="EMBL" id="KAF5951436.1"/>
    </source>
</evidence>
<evidence type="ECO:0008006" key="3">
    <source>
        <dbReference type="Google" id="ProtNLM"/>
    </source>
</evidence>
<dbReference type="EMBL" id="JACBKZ010000004">
    <property type="protein sequence ID" value="KAF5951436.1"/>
    <property type="molecule type" value="Genomic_DNA"/>
</dbReference>
<dbReference type="Proteomes" id="UP000593564">
    <property type="component" value="Unassembled WGS sequence"/>
</dbReference>
<dbReference type="InterPro" id="IPR027417">
    <property type="entry name" value="P-loop_NTPase"/>
</dbReference>
<reference evidence="2" key="1">
    <citation type="journal article" date="2020" name="Nat. Commun.">
        <title>Genome assembly of wild tea tree DASZ reveals pedigree and selection history of tea varieties.</title>
        <authorList>
            <person name="Zhang W."/>
            <person name="Zhang Y."/>
            <person name="Qiu H."/>
            <person name="Guo Y."/>
            <person name="Wan H."/>
            <person name="Zhang X."/>
            <person name="Scossa F."/>
            <person name="Alseekh S."/>
            <person name="Zhang Q."/>
            <person name="Wang P."/>
            <person name="Xu L."/>
            <person name="Schmidt M.H."/>
            <person name="Jia X."/>
            <person name="Li D."/>
            <person name="Zhu A."/>
            <person name="Guo F."/>
            <person name="Chen W."/>
            <person name="Ni D."/>
            <person name="Usadel B."/>
            <person name="Fernie A.R."/>
            <person name="Wen W."/>
        </authorList>
    </citation>
    <scope>NUCLEOTIDE SEQUENCE [LARGE SCALE GENOMIC DNA]</scope>
    <source>
        <strain evidence="2">cv. G240</strain>
    </source>
</reference>
<protein>
    <recommendedName>
        <fullName evidence="3">NB-ARC domain-containing protein</fullName>
    </recommendedName>
</protein>
<reference evidence="1 2" key="2">
    <citation type="submission" date="2020-07" db="EMBL/GenBank/DDBJ databases">
        <title>Genome assembly of wild tea tree DASZ reveals pedigree and selection history of tea varieties.</title>
        <authorList>
            <person name="Zhang W."/>
        </authorList>
    </citation>
    <scope>NUCLEOTIDE SEQUENCE [LARGE SCALE GENOMIC DNA]</scope>
    <source>
        <strain evidence="2">cv. G240</strain>
        <tissue evidence="1">Leaf</tissue>
    </source>
</reference>
<comment type="caution">
    <text evidence="1">The sequence shown here is derived from an EMBL/GenBank/DDBJ whole genome shotgun (WGS) entry which is preliminary data.</text>
</comment>
<accession>A0A7J7HHP9</accession>
<dbReference type="AlphaFoldDB" id="A0A7J7HHP9"/>
<evidence type="ECO:0000313" key="2">
    <source>
        <dbReference type="Proteomes" id="UP000593564"/>
    </source>
</evidence>
<dbReference type="GO" id="GO:0043531">
    <property type="term" value="F:ADP binding"/>
    <property type="evidence" value="ECO:0007669"/>
    <property type="project" value="InterPro"/>
</dbReference>
<keyword evidence="2" id="KW-1185">Reference proteome</keyword>